<accession>A0ABW1WH26</accession>
<keyword evidence="1" id="KW-0812">Transmembrane</keyword>
<dbReference type="EMBL" id="JBHSTQ010000009">
    <property type="protein sequence ID" value="MFC6386966.1"/>
    <property type="molecule type" value="Genomic_DNA"/>
</dbReference>
<keyword evidence="3" id="KW-1185">Reference proteome</keyword>
<feature type="transmembrane region" description="Helical" evidence="1">
    <location>
        <begin position="60"/>
        <end position="77"/>
    </location>
</feature>
<proteinExistence type="predicted"/>
<dbReference type="Proteomes" id="UP001596267">
    <property type="component" value="Unassembled WGS sequence"/>
</dbReference>
<keyword evidence="1" id="KW-0472">Membrane</keyword>
<feature type="transmembrane region" description="Helical" evidence="1">
    <location>
        <begin position="83"/>
        <end position="101"/>
    </location>
</feature>
<evidence type="ECO:0000256" key="1">
    <source>
        <dbReference type="SAM" id="Phobius"/>
    </source>
</evidence>
<organism evidence="2 3">
    <name type="scientific">Sporolactobacillus kofuensis</name>
    <dbReference type="NCBI Taxonomy" id="269672"/>
    <lineage>
        <taxon>Bacteria</taxon>
        <taxon>Bacillati</taxon>
        <taxon>Bacillota</taxon>
        <taxon>Bacilli</taxon>
        <taxon>Bacillales</taxon>
        <taxon>Sporolactobacillaceae</taxon>
        <taxon>Sporolactobacillus</taxon>
    </lineage>
</organism>
<reference evidence="3" key="1">
    <citation type="journal article" date="2019" name="Int. J. Syst. Evol. Microbiol.">
        <title>The Global Catalogue of Microorganisms (GCM) 10K type strain sequencing project: providing services to taxonomists for standard genome sequencing and annotation.</title>
        <authorList>
            <consortium name="The Broad Institute Genomics Platform"/>
            <consortium name="The Broad Institute Genome Sequencing Center for Infectious Disease"/>
            <person name="Wu L."/>
            <person name="Ma J."/>
        </authorList>
    </citation>
    <scope>NUCLEOTIDE SEQUENCE [LARGE SCALE GENOMIC DNA]</scope>
    <source>
        <strain evidence="3">CCUG 42001</strain>
    </source>
</reference>
<comment type="caution">
    <text evidence="2">The sequence shown here is derived from an EMBL/GenBank/DDBJ whole genome shotgun (WGS) entry which is preliminary data.</text>
</comment>
<evidence type="ECO:0000313" key="2">
    <source>
        <dbReference type="EMBL" id="MFC6386966.1"/>
    </source>
</evidence>
<name>A0ABW1WH26_9BACL</name>
<keyword evidence="1" id="KW-1133">Transmembrane helix</keyword>
<gene>
    <name evidence="2" type="ORF">ACFP7A_10160</name>
</gene>
<sequence length="147" mass="16787">MHEIMSLYPSSLTVELIITQLQKIGVQQRSISCYFFDPPNVSNRRNYDLTPFETSNKVDLGFIFATIFGVIFASLGFRLPLGPIIWGVTSSFIGFAIGYAMDNFFKIHYKEKPQSYVMIIIHCSQDQVRFVKKILTDYQALGITVID</sequence>
<evidence type="ECO:0000313" key="3">
    <source>
        <dbReference type="Proteomes" id="UP001596267"/>
    </source>
</evidence>
<protein>
    <submittedName>
        <fullName evidence="2">Uncharacterized protein</fullName>
    </submittedName>
</protein>
<dbReference type="RefSeq" id="WP_253076541.1">
    <property type="nucleotide sequence ID" value="NZ_JAMXWN010000009.1"/>
</dbReference>